<feature type="compositionally biased region" description="Low complexity" evidence="1">
    <location>
        <begin position="11"/>
        <end position="25"/>
    </location>
</feature>
<feature type="region of interest" description="Disordered" evidence="1">
    <location>
        <begin position="1"/>
        <end position="25"/>
    </location>
</feature>
<name>A0A921QGE2_SORBI</name>
<protein>
    <submittedName>
        <fullName evidence="2">Uncharacterized protein</fullName>
    </submittedName>
</protein>
<sequence length="82" mass="8615">MRRRLHNVAAASRLSTLRTPLRPAPPSLLRAAQPLLHTSSSPAMSAPRCGVLPTKSDHHTAEGYALAAPHDLATIMAAGGFP</sequence>
<reference evidence="2" key="2">
    <citation type="submission" date="2020-10" db="EMBL/GenBank/DDBJ databases">
        <authorList>
            <person name="Cooper E.A."/>
            <person name="Brenton Z.W."/>
            <person name="Flinn B.S."/>
            <person name="Jenkins J."/>
            <person name="Shu S."/>
            <person name="Flowers D."/>
            <person name="Luo F."/>
            <person name="Wang Y."/>
            <person name="Xia P."/>
            <person name="Barry K."/>
            <person name="Daum C."/>
            <person name="Lipzen A."/>
            <person name="Yoshinaga Y."/>
            <person name="Schmutz J."/>
            <person name="Saski C."/>
            <person name="Vermerris W."/>
            <person name="Kresovich S."/>
        </authorList>
    </citation>
    <scope>NUCLEOTIDE SEQUENCE</scope>
</reference>
<evidence type="ECO:0000313" key="3">
    <source>
        <dbReference type="Proteomes" id="UP000807115"/>
    </source>
</evidence>
<proteinExistence type="predicted"/>
<organism evidence="2 3">
    <name type="scientific">Sorghum bicolor</name>
    <name type="common">Sorghum</name>
    <name type="synonym">Sorghum vulgare</name>
    <dbReference type="NCBI Taxonomy" id="4558"/>
    <lineage>
        <taxon>Eukaryota</taxon>
        <taxon>Viridiplantae</taxon>
        <taxon>Streptophyta</taxon>
        <taxon>Embryophyta</taxon>
        <taxon>Tracheophyta</taxon>
        <taxon>Spermatophyta</taxon>
        <taxon>Magnoliopsida</taxon>
        <taxon>Liliopsida</taxon>
        <taxon>Poales</taxon>
        <taxon>Poaceae</taxon>
        <taxon>PACMAD clade</taxon>
        <taxon>Panicoideae</taxon>
        <taxon>Andropogonodae</taxon>
        <taxon>Andropogoneae</taxon>
        <taxon>Sorghinae</taxon>
        <taxon>Sorghum</taxon>
    </lineage>
</organism>
<gene>
    <name evidence="2" type="ORF">BDA96_08G148000</name>
</gene>
<evidence type="ECO:0000313" key="2">
    <source>
        <dbReference type="EMBL" id="KAG0521282.1"/>
    </source>
</evidence>
<accession>A0A921QGE2</accession>
<evidence type="ECO:0000256" key="1">
    <source>
        <dbReference type="SAM" id="MobiDB-lite"/>
    </source>
</evidence>
<comment type="caution">
    <text evidence="2">The sequence shown here is derived from an EMBL/GenBank/DDBJ whole genome shotgun (WGS) entry which is preliminary data.</text>
</comment>
<reference evidence="2" key="1">
    <citation type="journal article" date="2019" name="BMC Genomics">
        <title>A new reference genome for Sorghum bicolor reveals high levels of sequence similarity between sweet and grain genotypes: implications for the genetics of sugar metabolism.</title>
        <authorList>
            <person name="Cooper E.A."/>
            <person name="Brenton Z.W."/>
            <person name="Flinn B.S."/>
            <person name="Jenkins J."/>
            <person name="Shu S."/>
            <person name="Flowers D."/>
            <person name="Luo F."/>
            <person name="Wang Y."/>
            <person name="Xia P."/>
            <person name="Barry K."/>
            <person name="Daum C."/>
            <person name="Lipzen A."/>
            <person name="Yoshinaga Y."/>
            <person name="Schmutz J."/>
            <person name="Saski C."/>
            <person name="Vermerris W."/>
            <person name="Kresovich S."/>
        </authorList>
    </citation>
    <scope>NUCLEOTIDE SEQUENCE</scope>
</reference>
<dbReference type="EMBL" id="CM027687">
    <property type="protein sequence ID" value="KAG0521282.1"/>
    <property type="molecule type" value="Genomic_DNA"/>
</dbReference>
<dbReference type="Proteomes" id="UP000807115">
    <property type="component" value="Chromosome 8"/>
</dbReference>
<dbReference type="AlphaFoldDB" id="A0A921QGE2"/>